<feature type="compositionally biased region" description="Polar residues" evidence="3">
    <location>
        <begin position="400"/>
        <end position="413"/>
    </location>
</feature>
<dbReference type="PANTHER" id="PTHR24070">
    <property type="entry name" value="RAS, DI-RAS, AND RHEB FAMILY MEMBERS OF SMALL GTPASE SUPERFAMILY"/>
    <property type="match status" value="1"/>
</dbReference>
<keyword evidence="2" id="KW-0342">GTP-binding</keyword>
<organism evidence="4 5">
    <name type="scientific">Purpureocillium lilacinum</name>
    <name type="common">Paecilomyces lilacinus</name>
    <dbReference type="NCBI Taxonomy" id="33203"/>
    <lineage>
        <taxon>Eukaryota</taxon>
        <taxon>Fungi</taxon>
        <taxon>Dikarya</taxon>
        <taxon>Ascomycota</taxon>
        <taxon>Pezizomycotina</taxon>
        <taxon>Sordariomycetes</taxon>
        <taxon>Hypocreomycetidae</taxon>
        <taxon>Hypocreales</taxon>
        <taxon>Ophiocordycipitaceae</taxon>
        <taxon>Purpureocillium</taxon>
    </lineage>
</organism>
<dbReference type="EMBL" id="LCWV01000006">
    <property type="protein sequence ID" value="PWI72155.1"/>
    <property type="molecule type" value="Genomic_DNA"/>
</dbReference>
<dbReference type="NCBIfam" id="TIGR00231">
    <property type="entry name" value="small_GTP"/>
    <property type="match status" value="1"/>
</dbReference>
<comment type="caution">
    <text evidence="4">The sequence shown here is derived from an EMBL/GenBank/DDBJ whole genome shotgun (WGS) entry which is preliminary data.</text>
</comment>
<dbReference type="SMART" id="SM00175">
    <property type="entry name" value="RAB"/>
    <property type="match status" value="1"/>
</dbReference>
<dbReference type="SMART" id="SM00174">
    <property type="entry name" value="RHO"/>
    <property type="match status" value="1"/>
</dbReference>
<accession>A0A2U3ECD1</accession>
<feature type="compositionally biased region" description="Basic residues" evidence="3">
    <location>
        <begin position="736"/>
        <end position="747"/>
    </location>
</feature>
<protein>
    <submittedName>
        <fullName evidence="4">RAS small monomeric GTPase</fullName>
    </submittedName>
</protein>
<sequence>MSASALFLTRFSGRRAGTRESNPSSEESLVPPPPLPLPFLARSPPLRARALSALVVSRKGKGARVPSPFAFILGTRRFVTSSAPATGTHAYPPPAVSCAAPIVPRQSQSRTYEVQDTTAWRSRRPEAVQSTGGIALQRRRRLVSSLSRALATGCCAAALLRLVDAQRRRRRRSSQYICGDRLFTAPPRAPDSEGLAQLGGRALCFDTYIIRKPDLKAAIVLAWPACTQPQPTDLQPLSSADCLPSGLDVILFTKVVWRGCRRGCARTVASTSPSSLTLPPPLERDLGSSNCCEPFFFSFFTSGYSSLAIAEVALGHPRKASASRLVLCWPPQPCRLDPAASPSPGFAACTARAQAQARSGQHEHGSDPGSIPLRSLRLIGRNRRRRGPLLGGRAGAETCSDATTRVASTTPGSSGCAVVLFRGEHPHPTSRPAMLSREAAAMAHHGQYHHHNHNHNHNHSHSSHHQHQHQQHHGQPQQQQRPAVPISITICGDGGCGKSSITLRLVRSQWTSEYDPTIEDSYSVTRRIDGATYHLSLTDTAGQEEYRGMWAASNLGADAFLLVYDITSRDSLHALQYFDDLIDMESETRLDNAERARRAGVPPARIAAGGGLGAGGTGGAKTVPPVKIVAGNKCDLQESRQVPAAQGLEWARRRGCGFMETSARLEVNIEETFALIVRRVVERRRLAAMGILDNTEMNARGMTKPLTPLPVGHDEDDDDDGGSGGAGGGGGEKRAPRMRGPRLHGHRLSRGPGGFWRMLRCW</sequence>
<dbReference type="Gene3D" id="3.40.50.300">
    <property type="entry name" value="P-loop containing nucleotide triphosphate hydrolases"/>
    <property type="match status" value="1"/>
</dbReference>
<dbReference type="GO" id="GO:0003924">
    <property type="term" value="F:GTPase activity"/>
    <property type="evidence" value="ECO:0007669"/>
    <property type="project" value="InterPro"/>
</dbReference>
<evidence type="ECO:0000313" key="4">
    <source>
        <dbReference type="EMBL" id="PWI72155.1"/>
    </source>
</evidence>
<dbReference type="FunFam" id="3.40.50.300:FF:001856">
    <property type="entry name" value="RAS small monomeric GTPase, putative"/>
    <property type="match status" value="1"/>
</dbReference>
<dbReference type="Proteomes" id="UP000245956">
    <property type="component" value="Unassembled WGS sequence"/>
</dbReference>
<keyword evidence="1" id="KW-0547">Nucleotide-binding</keyword>
<dbReference type="AlphaFoldDB" id="A0A2U3ECD1"/>
<dbReference type="PROSITE" id="PS51419">
    <property type="entry name" value="RAB"/>
    <property type="match status" value="1"/>
</dbReference>
<dbReference type="InterPro" id="IPR001806">
    <property type="entry name" value="Small_GTPase"/>
</dbReference>
<dbReference type="PRINTS" id="PR00449">
    <property type="entry name" value="RASTRNSFRMNG"/>
</dbReference>
<dbReference type="InterPro" id="IPR020849">
    <property type="entry name" value="Small_GTPase_Ras-type"/>
</dbReference>
<evidence type="ECO:0000313" key="5">
    <source>
        <dbReference type="Proteomes" id="UP000245956"/>
    </source>
</evidence>
<evidence type="ECO:0000256" key="3">
    <source>
        <dbReference type="SAM" id="MobiDB-lite"/>
    </source>
</evidence>
<reference evidence="4 5" key="1">
    <citation type="journal article" date="2016" name="Front. Microbiol.">
        <title>Genome and transcriptome sequences reveal the specific parasitism of the nematophagous Purpureocillium lilacinum 36-1.</title>
        <authorList>
            <person name="Xie J."/>
            <person name="Li S."/>
            <person name="Mo C."/>
            <person name="Xiao X."/>
            <person name="Peng D."/>
            <person name="Wang G."/>
            <person name="Xiao Y."/>
        </authorList>
    </citation>
    <scope>NUCLEOTIDE SEQUENCE [LARGE SCALE GENOMIC DNA]</scope>
    <source>
        <strain evidence="4 5">36-1</strain>
    </source>
</reference>
<evidence type="ECO:0000256" key="2">
    <source>
        <dbReference type="ARBA" id="ARBA00023134"/>
    </source>
</evidence>
<feature type="region of interest" description="Disordered" evidence="3">
    <location>
        <begin position="443"/>
        <end position="482"/>
    </location>
</feature>
<dbReference type="SMART" id="SM00173">
    <property type="entry name" value="RAS"/>
    <property type="match status" value="1"/>
</dbReference>
<proteinExistence type="predicted"/>
<dbReference type="InterPro" id="IPR027417">
    <property type="entry name" value="P-loop_NTPase"/>
</dbReference>
<dbReference type="GO" id="GO:0007165">
    <property type="term" value="P:signal transduction"/>
    <property type="evidence" value="ECO:0007669"/>
    <property type="project" value="InterPro"/>
</dbReference>
<dbReference type="GO" id="GO:0016020">
    <property type="term" value="C:membrane"/>
    <property type="evidence" value="ECO:0007669"/>
    <property type="project" value="InterPro"/>
</dbReference>
<feature type="region of interest" description="Disordered" evidence="3">
    <location>
        <begin position="699"/>
        <end position="747"/>
    </location>
</feature>
<dbReference type="PROSITE" id="PS51421">
    <property type="entry name" value="RAS"/>
    <property type="match status" value="1"/>
</dbReference>
<dbReference type="Pfam" id="PF00071">
    <property type="entry name" value="Ras"/>
    <property type="match status" value="2"/>
</dbReference>
<dbReference type="GO" id="GO:0005525">
    <property type="term" value="F:GTP binding"/>
    <property type="evidence" value="ECO:0007669"/>
    <property type="project" value="UniProtKB-KW"/>
</dbReference>
<dbReference type="InterPro" id="IPR005225">
    <property type="entry name" value="Small_GTP-bd"/>
</dbReference>
<feature type="region of interest" description="Disordered" evidence="3">
    <location>
        <begin position="352"/>
        <end position="413"/>
    </location>
</feature>
<evidence type="ECO:0000256" key="1">
    <source>
        <dbReference type="ARBA" id="ARBA00022741"/>
    </source>
</evidence>
<gene>
    <name evidence="4" type="ORF">PCL_10778</name>
</gene>
<dbReference type="SUPFAM" id="SSF52540">
    <property type="entry name" value="P-loop containing nucleoside triphosphate hydrolases"/>
    <property type="match status" value="1"/>
</dbReference>
<feature type="region of interest" description="Disordered" evidence="3">
    <location>
        <begin position="14"/>
        <end position="33"/>
    </location>
</feature>
<feature type="compositionally biased region" description="Basic residues" evidence="3">
    <location>
        <begin position="446"/>
        <end position="472"/>
    </location>
</feature>
<name>A0A2U3ECD1_PURLI</name>
<feature type="compositionally biased region" description="Low complexity" evidence="3">
    <location>
        <begin position="20"/>
        <end position="29"/>
    </location>
</feature>